<feature type="transmembrane region" description="Helical" evidence="2">
    <location>
        <begin position="551"/>
        <end position="573"/>
    </location>
</feature>
<dbReference type="EMBL" id="RWGY01000011">
    <property type="protein sequence ID" value="TVU28073.1"/>
    <property type="molecule type" value="Genomic_DNA"/>
</dbReference>
<evidence type="ECO:0000259" key="3">
    <source>
        <dbReference type="Pfam" id="PF07762"/>
    </source>
</evidence>
<feature type="domain" description="DUF1618" evidence="3">
    <location>
        <begin position="210"/>
        <end position="447"/>
    </location>
</feature>
<feature type="region of interest" description="Disordered" evidence="1">
    <location>
        <begin position="502"/>
        <end position="531"/>
    </location>
</feature>
<feature type="region of interest" description="Disordered" evidence="1">
    <location>
        <begin position="349"/>
        <end position="430"/>
    </location>
</feature>
<keyword evidence="2" id="KW-1133">Transmembrane helix</keyword>
<feature type="compositionally biased region" description="Acidic residues" evidence="1">
    <location>
        <begin position="349"/>
        <end position="420"/>
    </location>
</feature>
<keyword evidence="5" id="KW-1185">Reference proteome</keyword>
<feature type="non-terminal residue" evidence="4">
    <location>
        <position position="1"/>
    </location>
</feature>
<dbReference type="InterPro" id="IPR011676">
    <property type="entry name" value="DUF1618"/>
</dbReference>
<keyword evidence="2" id="KW-0812">Transmembrane</keyword>
<keyword evidence="2" id="KW-0472">Membrane</keyword>
<dbReference type="Proteomes" id="UP000324897">
    <property type="component" value="Chromosome 1"/>
</dbReference>
<evidence type="ECO:0000256" key="2">
    <source>
        <dbReference type="SAM" id="Phobius"/>
    </source>
</evidence>
<comment type="caution">
    <text evidence="4">The sequence shown here is derived from an EMBL/GenBank/DDBJ whole genome shotgun (WGS) entry which is preliminary data.</text>
</comment>
<sequence length="578" mass="63454">MASPNHDVPSCVLVNHWAGSRGTANATTAMYKTSTGLPITATFCAAPPPALSYISVHCPGIDSTDSLMTPTFISEDADLVLLRVPRDRGSMVDNFYSDYFVYRVNPQRPNLDLLPNPDPETFGDKEIAVVSCGDDKYVVAALQFVFGLKPTFKLHLYRSTVGGKQGTWTSQLLYVEEPLRDNVCPVPDSEMYHRTTKVIVLGGDKGTVGWVDLWRGIILCDVLSERPTLQDLPLPLPAEGNLDRFLNNGPSYFRDIAVNESKDTIKYVEMEITPPTSVYYVPPGCNLDWVSYHRRPESVEPGCWTTTTWTMPIPVTSWEDWSLDCSVSLDDLSLGNRRVYKILHRLVSTDDDEESTDDDGGEEGTDDTDDDEESTDDDGGEEGTDDTDDDEESTDDDGGEEGTDDTDDDDESTNDDEEQEATGGTLPIGSLSMAYPTLTILDDDVVYFLSESMLKGNILSLITVDVGKEILQEVEVLGNNRFFGRDFHASGISRCLEQGRLRDGAGGATTQGTQKSRRPSSEAREKAPCSSPFGRAVVRPAGHNELRKKKALLFGAWVLFVSAFVAFSGLYLACGDGL</sequence>
<organism evidence="4 5">
    <name type="scientific">Eragrostis curvula</name>
    <name type="common">weeping love grass</name>
    <dbReference type="NCBI Taxonomy" id="38414"/>
    <lineage>
        <taxon>Eukaryota</taxon>
        <taxon>Viridiplantae</taxon>
        <taxon>Streptophyta</taxon>
        <taxon>Embryophyta</taxon>
        <taxon>Tracheophyta</taxon>
        <taxon>Spermatophyta</taxon>
        <taxon>Magnoliopsida</taxon>
        <taxon>Liliopsida</taxon>
        <taxon>Poales</taxon>
        <taxon>Poaceae</taxon>
        <taxon>PACMAD clade</taxon>
        <taxon>Chloridoideae</taxon>
        <taxon>Eragrostideae</taxon>
        <taxon>Eragrostidinae</taxon>
        <taxon>Eragrostis</taxon>
    </lineage>
</organism>
<dbReference type="AlphaFoldDB" id="A0A5J9UWG8"/>
<evidence type="ECO:0000256" key="1">
    <source>
        <dbReference type="SAM" id="MobiDB-lite"/>
    </source>
</evidence>
<proteinExistence type="predicted"/>
<gene>
    <name evidence="4" type="ORF">EJB05_19581</name>
</gene>
<dbReference type="OrthoDB" id="603670at2759"/>
<dbReference type="Pfam" id="PF07762">
    <property type="entry name" value="DUF1618"/>
    <property type="match status" value="1"/>
</dbReference>
<evidence type="ECO:0000313" key="5">
    <source>
        <dbReference type="Proteomes" id="UP000324897"/>
    </source>
</evidence>
<dbReference type="Gramene" id="TVU28073">
    <property type="protein sequence ID" value="TVU28073"/>
    <property type="gene ID" value="EJB05_19581"/>
</dbReference>
<accession>A0A5J9UWG8</accession>
<reference evidence="4 5" key="1">
    <citation type="journal article" date="2019" name="Sci. Rep.">
        <title>A high-quality genome of Eragrostis curvula grass provides insights into Poaceae evolution and supports new strategies to enhance forage quality.</title>
        <authorList>
            <person name="Carballo J."/>
            <person name="Santos B.A.C.M."/>
            <person name="Zappacosta D."/>
            <person name="Garbus I."/>
            <person name="Selva J.P."/>
            <person name="Gallo C.A."/>
            <person name="Diaz A."/>
            <person name="Albertini E."/>
            <person name="Caccamo M."/>
            <person name="Echenique V."/>
        </authorList>
    </citation>
    <scope>NUCLEOTIDE SEQUENCE [LARGE SCALE GENOMIC DNA]</scope>
    <source>
        <strain evidence="5">cv. Victoria</strain>
        <tissue evidence="4">Leaf</tissue>
    </source>
</reference>
<protein>
    <recommendedName>
        <fullName evidence="3">DUF1618 domain-containing protein</fullName>
    </recommendedName>
</protein>
<name>A0A5J9UWG8_9POAL</name>
<evidence type="ECO:0000313" key="4">
    <source>
        <dbReference type="EMBL" id="TVU28073.1"/>
    </source>
</evidence>
<dbReference type="PANTHER" id="PTHR33074:SF18">
    <property type="entry name" value="OS06G0718700 PROTEIN"/>
    <property type="match status" value="1"/>
</dbReference>
<dbReference type="Gene3D" id="1.10.260.200">
    <property type="match status" value="1"/>
</dbReference>
<dbReference type="PANTHER" id="PTHR33074">
    <property type="entry name" value="EXPRESSED PROTEIN-RELATED"/>
    <property type="match status" value="1"/>
</dbReference>